<feature type="compositionally biased region" description="Basic and acidic residues" evidence="1">
    <location>
        <begin position="92"/>
        <end position="105"/>
    </location>
</feature>
<feature type="compositionally biased region" description="Polar residues" evidence="1">
    <location>
        <begin position="1"/>
        <end position="23"/>
    </location>
</feature>
<gene>
    <name evidence="2" type="ORF">CCAM_LOCUS44990</name>
</gene>
<sequence length="189" mass="21425">MVQTRSNANQVTENPPQGETSATGGRHPHINVTEAEALIQRVEITAEQLREVLAVLAPNHEKATKPNGKARVEDDLSRLDEEDESSSFERASAFDRLGDPKEKKPQTSAFDRLQDTRSARKGDLREKLKERREESSATSKAGSEERRKAMEDKEAIELWRMYDHLEKRLDAQNPYRQAVFSEVTPSPRG</sequence>
<evidence type="ECO:0000313" key="3">
    <source>
        <dbReference type="Proteomes" id="UP000595140"/>
    </source>
</evidence>
<dbReference type="Proteomes" id="UP000595140">
    <property type="component" value="Unassembled WGS sequence"/>
</dbReference>
<name>A0A484NTM4_9ASTE</name>
<reference evidence="2 3" key="1">
    <citation type="submission" date="2018-04" db="EMBL/GenBank/DDBJ databases">
        <authorList>
            <person name="Vogel A."/>
        </authorList>
    </citation>
    <scope>NUCLEOTIDE SEQUENCE [LARGE SCALE GENOMIC DNA]</scope>
</reference>
<keyword evidence="3" id="KW-1185">Reference proteome</keyword>
<feature type="region of interest" description="Disordered" evidence="1">
    <location>
        <begin position="1"/>
        <end position="29"/>
    </location>
</feature>
<feature type="region of interest" description="Disordered" evidence="1">
    <location>
        <begin position="56"/>
        <end position="152"/>
    </location>
</feature>
<dbReference type="AlphaFoldDB" id="A0A484NTM4"/>
<accession>A0A484NTM4</accession>
<feature type="compositionally biased region" description="Basic and acidic residues" evidence="1">
    <location>
        <begin position="142"/>
        <end position="152"/>
    </location>
</feature>
<feature type="compositionally biased region" description="Basic and acidic residues" evidence="1">
    <location>
        <begin position="112"/>
        <end position="135"/>
    </location>
</feature>
<evidence type="ECO:0000313" key="2">
    <source>
        <dbReference type="EMBL" id="VFR03215.1"/>
    </source>
</evidence>
<evidence type="ECO:0000256" key="1">
    <source>
        <dbReference type="SAM" id="MobiDB-lite"/>
    </source>
</evidence>
<feature type="compositionally biased region" description="Basic and acidic residues" evidence="1">
    <location>
        <begin position="59"/>
        <end position="79"/>
    </location>
</feature>
<dbReference type="EMBL" id="OOIL02006863">
    <property type="protein sequence ID" value="VFR03215.1"/>
    <property type="molecule type" value="Genomic_DNA"/>
</dbReference>
<protein>
    <submittedName>
        <fullName evidence="2">Uncharacterized protein</fullName>
    </submittedName>
</protein>
<organism evidence="2 3">
    <name type="scientific">Cuscuta campestris</name>
    <dbReference type="NCBI Taxonomy" id="132261"/>
    <lineage>
        <taxon>Eukaryota</taxon>
        <taxon>Viridiplantae</taxon>
        <taxon>Streptophyta</taxon>
        <taxon>Embryophyta</taxon>
        <taxon>Tracheophyta</taxon>
        <taxon>Spermatophyta</taxon>
        <taxon>Magnoliopsida</taxon>
        <taxon>eudicotyledons</taxon>
        <taxon>Gunneridae</taxon>
        <taxon>Pentapetalae</taxon>
        <taxon>asterids</taxon>
        <taxon>lamiids</taxon>
        <taxon>Solanales</taxon>
        <taxon>Convolvulaceae</taxon>
        <taxon>Cuscuteae</taxon>
        <taxon>Cuscuta</taxon>
        <taxon>Cuscuta subgen. Grammica</taxon>
        <taxon>Cuscuta sect. Cleistogrammica</taxon>
    </lineage>
</organism>
<proteinExistence type="predicted"/>